<dbReference type="InterPro" id="IPR002301">
    <property type="entry name" value="Ile-tRNA-ligase"/>
</dbReference>
<evidence type="ECO:0000313" key="15">
    <source>
        <dbReference type="Proteomes" id="UP000306196"/>
    </source>
</evidence>
<organism evidence="14 15">
    <name type="scientific">Phragmitibacter flavus</name>
    <dbReference type="NCBI Taxonomy" id="2576071"/>
    <lineage>
        <taxon>Bacteria</taxon>
        <taxon>Pseudomonadati</taxon>
        <taxon>Verrucomicrobiota</taxon>
        <taxon>Verrucomicrobiia</taxon>
        <taxon>Verrucomicrobiales</taxon>
        <taxon>Verrucomicrobiaceae</taxon>
        <taxon>Phragmitibacter</taxon>
    </lineage>
</organism>
<dbReference type="InterPro" id="IPR010663">
    <property type="entry name" value="Znf_FPG/IleRS"/>
</dbReference>
<dbReference type="Gene3D" id="3.90.740.10">
    <property type="entry name" value="Valyl/Leucyl/Isoleucyl-tRNA synthetase, editing domain"/>
    <property type="match status" value="1"/>
</dbReference>
<feature type="domain" description="Zinc finger FPG/IleRS-type" evidence="12">
    <location>
        <begin position="903"/>
        <end position="926"/>
    </location>
</feature>
<keyword evidence="5 10" id="KW-0067">ATP-binding</keyword>
<feature type="binding site" evidence="10">
    <location>
        <position position="922"/>
    </location>
    <ligand>
        <name>Zn(2+)</name>
        <dbReference type="ChEBI" id="CHEBI:29105"/>
    </ligand>
</feature>
<dbReference type="PANTHER" id="PTHR42765">
    <property type="entry name" value="SOLEUCYL-TRNA SYNTHETASE"/>
    <property type="match status" value="1"/>
</dbReference>
<dbReference type="GO" id="GO:0002161">
    <property type="term" value="F:aminoacyl-tRNA deacylase activity"/>
    <property type="evidence" value="ECO:0007669"/>
    <property type="project" value="InterPro"/>
</dbReference>
<dbReference type="Pfam" id="PF00133">
    <property type="entry name" value="tRNA-synt_1"/>
    <property type="match status" value="1"/>
</dbReference>
<dbReference type="Pfam" id="PF06827">
    <property type="entry name" value="zf-FPG_IleRS"/>
    <property type="match status" value="1"/>
</dbReference>
<feature type="binding site" evidence="10">
    <location>
        <position position="603"/>
    </location>
    <ligand>
        <name>ATP</name>
        <dbReference type="ChEBI" id="CHEBI:30616"/>
    </ligand>
</feature>
<keyword evidence="10" id="KW-0862">Zinc</keyword>
<dbReference type="InterPro" id="IPR009080">
    <property type="entry name" value="tRNAsynth_Ia_anticodon-bd"/>
</dbReference>
<dbReference type="InterPro" id="IPR023585">
    <property type="entry name" value="Ile-tRNA-ligase_type1"/>
</dbReference>
<dbReference type="InterPro" id="IPR009008">
    <property type="entry name" value="Val/Leu/Ile-tRNA-synth_edit"/>
</dbReference>
<protein>
    <recommendedName>
        <fullName evidence="10">Isoleucine--tRNA ligase</fullName>
        <ecNumber evidence="10">6.1.1.5</ecNumber>
    </recommendedName>
    <alternativeName>
        <fullName evidence="10">Isoleucyl-tRNA synthetase</fullName>
        <shortName evidence="10">IleRS</shortName>
    </alternativeName>
</protein>
<comment type="catalytic activity">
    <reaction evidence="9 10">
        <text>tRNA(Ile) + L-isoleucine + ATP = L-isoleucyl-tRNA(Ile) + AMP + diphosphate</text>
        <dbReference type="Rhea" id="RHEA:11060"/>
        <dbReference type="Rhea" id="RHEA-COMP:9666"/>
        <dbReference type="Rhea" id="RHEA-COMP:9695"/>
        <dbReference type="ChEBI" id="CHEBI:30616"/>
        <dbReference type="ChEBI" id="CHEBI:33019"/>
        <dbReference type="ChEBI" id="CHEBI:58045"/>
        <dbReference type="ChEBI" id="CHEBI:78442"/>
        <dbReference type="ChEBI" id="CHEBI:78528"/>
        <dbReference type="ChEBI" id="CHEBI:456215"/>
        <dbReference type="EC" id="6.1.1.5"/>
    </reaction>
</comment>
<evidence type="ECO:0000259" key="12">
    <source>
        <dbReference type="Pfam" id="PF06827"/>
    </source>
</evidence>
<dbReference type="CDD" id="cd00818">
    <property type="entry name" value="IleRS_core"/>
    <property type="match status" value="1"/>
</dbReference>
<comment type="function">
    <text evidence="8 10">Catalyzes the attachment of isoleucine to tRNA(Ile). As IleRS can inadvertently accommodate and process structurally similar amino acids such as valine, to avoid such errors it has two additional distinct tRNA(Ile)-dependent editing activities. One activity is designated as 'pretransfer' editing and involves the hydrolysis of activated Val-AMP. The other activity is designated 'posttransfer' editing and involves deacylation of mischarged Val-tRNA(Ile).</text>
</comment>
<dbReference type="GO" id="GO:0004822">
    <property type="term" value="F:isoleucine-tRNA ligase activity"/>
    <property type="evidence" value="ECO:0007669"/>
    <property type="project" value="UniProtKB-UniRule"/>
</dbReference>
<comment type="subunit">
    <text evidence="10">Monomer.</text>
</comment>
<name>A0A5R8KAS5_9BACT</name>
<evidence type="ECO:0000313" key="14">
    <source>
        <dbReference type="EMBL" id="TLD69396.1"/>
    </source>
</evidence>
<dbReference type="Gene3D" id="3.40.50.620">
    <property type="entry name" value="HUPs"/>
    <property type="match status" value="2"/>
</dbReference>
<comment type="similarity">
    <text evidence="1 10">Belongs to the class-I aminoacyl-tRNA synthetase family. IleS type 1 subfamily.</text>
</comment>
<feature type="binding site" evidence="10">
    <location>
        <position position="559"/>
    </location>
    <ligand>
        <name>L-isoleucyl-5'-AMP</name>
        <dbReference type="ChEBI" id="CHEBI:178002"/>
    </ligand>
</feature>
<evidence type="ECO:0000256" key="6">
    <source>
        <dbReference type="ARBA" id="ARBA00022917"/>
    </source>
</evidence>
<evidence type="ECO:0000256" key="4">
    <source>
        <dbReference type="ARBA" id="ARBA00022741"/>
    </source>
</evidence>
<dbReference type="OrthoDB" id="9810365at2"/>
<keyword evidence="4 10" id="KW-0547">Nucleotide-binding</keyword>
<dbReference type="InterPro" id="IPR014729">
    <property type="entry name" value="Rossmann-like_a/b/a_fold"/>
</dbReference>
<reference evidence="14 15" key="1">
    <citation type="submission" date="2019-05" db="EMBL/GenBank/DDBJ databases">
        <title>Verrucobacter flavum gen. nov., sp. nov. a new member of the family Verrucomicrobiaceae.</title>
        <authorList>
            <person name="Szuroczki S."/>
            <person name="Abbaszade G."/>
            <person name="Szabo A."/>
            <person name="Felfoldi T."/>
            <person name="Schumann P."/>
            <person name="Boka K."/>
            <person name="Keki Z."/>
            <person name="Toumi M."/>
            <person name="Toth E."/>
        </authorList>
    </citation>
    <scope>NUCLEOTIDE SEQUENCE [LARGE SCALE GENOMIC DNA]</scope>
    <source>
        <strain evidence="14 15">MG-N-17</strain>
    </source>
</reference>
<evidence type="ECO:0000256" key="3">
    <source>
        <dbReference type="ARBA" id="ARBA00022598"/>
    </source>
</evidence>
<evidence type="ECO:0000256" key="8">
    <source>
        <dbReference type="ARBA" id="ARBA00025217"/>
    </source>
</evidence>
<feature type="domain" description="Aminoacyl-tRNA synthetase class Ia" evidence="11">
    <location>
        <begin position="36"/>
        <end position="644"/>
    </location>
</feature>
<keyword evidence="2 10" id="KW-0963">Cytoplasm</keyword>
<dbReference type="AlphaFoldDB" id="A0A5R8KAS5"/>
<dbReference type="PANTHER" id="PTHR42765:SF1">
    <property type="entry name" value="ISOLEUCINE--TRNA LIGASE, MITOCHONDRIAL"/>
    <property type="match status" value="1"/>
</dbReference>
<dbReference type="PROSITE" id="PS00178">
    <property type="entry name" value="AA_TRNA_LIGASE_I"/>
    <property type="match status" value="1"/>
</dbReference>
<dbReference type="GO" id="GO:0006428">
    <property type="term" value="P:isoleucyl-tRNA aminoacylation"/>
    <property type="evidence" value="ECO:0007669"/>
    <property type="project" value="UniProtKB-UniRule"/>
</dbReference>
<dbReference type="GO" id="GO:0005524">
    <property type="term" value="F:ATP binding"/>
    <property type="evidence" value="ECO:0007669"/>
    <property type="project" value="UniProtKB-UniRule"/>
</dbReference>
<dbReference type="InterPro" id="IPR050081">
    <property type="entry name" value="Ile-tRNA_ligase"/>
</dbReference>
<dbReference type="PRINTS" id="PR00984">
    <property type="entry name" value="TRNASYNTHILE"/>
</dbReference>
<keyword evidence="7 10" id="KW-0030">Aminoacyl-tRNA synthetase</keyword>
<dbReference type="SUPFAM" id="SSF47323">
    <property type="entry name" value="Anticodon-binding domain of a subclass of class I aminoacyl-tRNA synthetases"/>
    <property type="match status" value="1"/>
</dbReference>
<keyword evidence="10" id="KW-0479">Metal-binding</keyword>
<dbReference type="GO" id="GO:0008270">
    <property type="term" value="F:zinc ion binding"/>
    <property type="evidence" value="ECO:0007669"/>
    <property type="project" value="UniProtKB-UniRule"/>
</dbReference>
<sequence length="929" mass="104741">MSAKEKPAANAYKDTLHLPVTDFPMRASLTEREPERLAKWEKDGLYQQIQKQSTGKPTFILHDGPPFANGDVHMGTALNKILKDLVAKSKTMLGHHVPFVPGWDCHGLPIEFRVVKESNGLSPVEIRQKSEEYARKYIDIQRASFKRLGVFGDWDHPYLTLDPCYEADIIRTFAKFVEQDLVYRAKRPVIWSYGAGTALAEAEVEYKDKTSPAVYVKFDLVNTPEFATDASLVIWTTTPWTLPANLGIALHPDFDYLVGSFTNAEGSTQKLIVAKSLVDEFQAKNGLTLSATLAEFKGKDLAGYEAQHPFLPRTSKVINALFVTAETGTGQVHIAPGHGADDYQAGLANGLEILSPVDDKGLYTDEVGLPDLVGVHVFKANEPIIALLQEKGALLARHDYKHQYPHCWRSKTPIIFRAVPQFFIKIDAIRQQALAEIDNVTWLPAWGRNRIHGTVESRPDWCISRQRTWGVPLPVFYHSNGMAILDKDIICKTADIIEKLGTNAWFSKSDAEWAQLLDLPDNARRGQDTLDVWIDSGCSSIAVLERNERLHAPADLYIEATDQHRGWFQSSLMVGIATRGRAPYKSVITHGFVVDTSGKKVSKSDQGSDKNAKPMTADHYYNKYGADLVRLWVSSVDYLNEVPFSEELFQQASESYRRIRNTLRVLLGNLHGFDPAKNTVKTEQFTLLDRWILERLENVKRECRDAFEYRVDGVVDVSKSYDFRKVFTVLNQFCTVDLSSLYIDITKDRLYCDASDSIRRRATQTAMYKVTETLCLLLAPILAFTADEAWEYLGHSKSVHLEQFPEVQEVFPGENSTVIVDELLKVRAIIQQSIEKARQEKLIGSNLDALVELTLPEKSFNNAVFNDLPVLEEFFILSVLKINRSSEITDPLALVQMSPHRRCARCWKHLPSVGQGTKPDLCDRCTEAV</sequence>
<dbReference type="EMBL" id="VAUV01000013">
    <property type="protein sequence ID" value="TLD69396.1"/>
    <property type="molecule type" value="Genomic_DNA"/>
</dbReference>
<comment type="caution">
    <text evidence="14">The sequence shown here is derived from an EMBL/GenBank/DDBJ whole genome shotgun (WGS) entry which is preliminary data.</text>
</comment>
<proteinExistence type="inferred from homology"/>
<gene>
    <name evidence="10 14" type="primary">ileS</name>
    <name evidence="14" type="ORF">FEM03_17260</name>
</gene>
<evidence type="ECO:0000256" key="10">
    <source>
        <dbReference type="HAMAP-Rule" id="MF_02002"/>
    </source>
</evidence>
<dbReference type="NCBIfam" id="TIGR00392">
    <property type="entry name" value="ileS"/>
    <property type="match status" value="1"/>
</dbReference>
<comment type="subcellular location">
    <subcellularLocation>
        <location evidence="10">Cytoplasm</location>
    </subcellularLocation>
</comment>
<dbReference type="RefSeq" id="WP_138087539.1">
    <property type="nucleotide sequence ID" value="NZ_VAUV01000013.1"/>
</dbReference>
<dbReference type="InterPro" id="IPR001412">
    <property type="entry name" value="aa-tRNA-synth_I_CS"/>
</dbReference>
<dbReference type="EC" id="6.1.1.5" evidence="10"/>
<feature type="short sequence motif" description="'KMSKS' region" evidence="10">
    <location>
        <begin position="600"/>
        <end position="604"/>
    </location>
</feature>
<dbReference type="InterPro" id="IPR002300">
    <property type="entry name" value="aa-tRNA-synth_Ia"/>
</dbReference>
<evidence type="ECO:0000256" key="2">
    <source>
        <dbReference type="ARBA" id="ARBA00022490"/>
    </source>
</evidence>
<keyword evidence="15" id="KW-1185">Reference proteome</keyword>
<comment type="domain">
    <text evidence="10">IleRS has two distinct active sites: one for aminoacylation and one for editing. The misactivated valine is translocated from the active site to the editing site, which sterically excludes the correctly activated isoleucine. The single editing site contains two valyl binding pockets, one specific for each substrate (Val-AMP or Val-tRNA(Ile)).</text>
</comment>
<dbReference type="GO" id="GO:0000049">
    <property type="term" value="F:tRNA binding"/>
    <property type="evidence" value="ECO:0007669"/>
    <property type="project" value="InterPro"/>
</dbReference>
<comment type="cofactor">
    <cofactor evidence="10">
        <name>Zn(2+)</name>
        <dbReference type="ChEBI" id="CHEBI:29105"/>
    </cofactor>
    <text evidence="10">Binds 1 zinc ion per subunit.</text>
</comment>
<accession>A0A5R8KAS5</accession>
<feature type="domain" description="Methionyl/Valyl/Leucyl/Isoleucyl-tRNA synthetase anticodon-binding" evidence="13">
    <location>
        <begin position="689"/>
        <end position="851"/>
    </location>
</feature>
<feature type="binding site" evidence="10">
    <location>
        <position position="903"/>
    </location>
    <ligand>
        <name>Zn(2+)</name>
        <dbReference type="ChEBI" id="CHEBI:29105"/>
    </ligand>
</feature>
<keyword evidence="6 10" id="KW-0648">Protein biosynthesis</keyword>
<dbReference type="SUPFAM" id="SSF52374">
    <property type="entry name" value="Nucleotidylyl transferase"/>
    <property type="match status" value="1"/>
</dbReference>
<dbReference type="FunFam" id="3.40.50.620:FF:000092">
    <property type="entry name" value="Isoleucine--tRNA ligase"/>
    <property type="match status" value="1"/>
</dbReference>
<feature type="short sequence motif" description="'HIGH' region" evidence="10">
    <location>
        <begin position="66"/>
        <end position="76"/>
    </location>
</feature>
<evidence type="ECO:0000256" key="7">
    <source>
        <dbReference type="ARBA" id="ARBA00023146"/>
    </source>
</evidence>
<dbReference type="HAMAP" id="MF_02002">
    <property type="entry name" value="Ile_tRNA_synth_type1"/>
    <property type="match status" value="1"/>
</dbReference>
<evidence type="ECO:0000256" key="5">
    <source>
        <dbReference type="ARBA" id="ARBA00022840"/>
    </source>
</evidence>
<evidence type="ECO:0000256" key="1">
    <source>
        <dbReference type="ARBA" id="ARBA00006887"/>
    </source>
</evidence>
<feature type="binding site" evidence="10">
    <location>
        <position position="925"/>
    </location>
    <ligand>
        <name>Zn(2+)</name>
        <dbReference type="ChEBI" id="CHEBI:29105"/>
    </ligand>
</feature>
<evidence type="ECO:0000259" key="11">
    <source>
        <dbReference type="Pfam" id="PF00133"/>
    </source>
</evidence>
<dbReference type="Proteomes" id="UP000306196">
    <property type="component" value="Unassembled WGS sequence"/>
</dbReference>
<keyword evidence="3 10" id="KW-0436">Ligase</keyword>
<dbReference type="Gene3D" id="1.10.10.830">
    <property type="entry name" value="Ile-tRNA synthetase CP2 domain-like"/>
    <property type="match status" value="1"/>
</dbReference>
<dbReference type="CDD" id="cd07960">
    <property type="entry name" value="Anticodon_Ia_Ile_BEm"/>
    <property type="match status" value="1"/>
</dbReference>
<dbReference type="GO" id="GO:0005829">
    <property type="term" value="C:cytosol"/>
    <property type="evidence" value="ECO:0007669"/>
    <property type="project" value="TreeGrafter"/>
</dbReference>
<dbReference type="Gene3D" id="1.10.730.20">
    <property type="match status" value="1"/>
</dbReference>
<evidence type="ECO:0000259" key="13">
    <source>
        <dbReference type="Pfam" id="PF08264"/>
    </source>
</evidence>
<dbReference type="SUPFAM" id="SSF50677">
    <property type="entry name" value="ValRS/IleRS/LeuRS editing domain"/>
    <property type="match status" value="1"/>
</dbReference>
<dbReference type="InterPro" id="IPR013155">
    <property type="entry name" value="M/V/L/I-tRNA-synth_anticd-bd"/>
</dbReference>
<evidence type="ECO:0000256" key="9">
    <source>
        <dbReference type="ARBA" id="ARBA00048359"/>
    </source>
</evidence>
<feature type="binding site" evidence="10">
    <location>
        <position position="906"/>
    </location>
    <ligand>
        <name>Zn(2+)</name>
        <dbReference type="ChEBI" id="CHEBI:29105"/>
    </ligand>
</feature>
<dbReference type="InterPro" id="IPR033708">
    <property type="entry name" value="Anticodon_Ile_BEm"/>
</dbReference>
<dbReference type="Pfam" id="PF08264">
    <property type="entry name" value="Anticodon_1"/>
    <property type="match status" value="1"/>
</dbReference>